<protein>
    <submittedName>
        <fullName evidence="1">Uncharacterized protein</fullName>
    </submittedName>
</protein>
<dbReference type="AlphaFoldDB" id="A0A6C0CC90"/>
<sequence length="79" mass="9072">MNLHKKESDNTKNIPILVCKSRVTGRIISTDPGDMCRPQFFFFGKLVPKYDCGDELNIHECFMLSKNDLAKFKNTTSDE</sequence>
<organism evidence="1">
    <name type="scientific">viral metagenome</name>
    <dbReference type="NCBI Taxonomy" id="1070528"/>
    <lineage>
        <taxon>unclassified sequences</taxon>
        <taxon>metagenomes</taxon>
        <taxon>organismal metagenomes</taxon>
    </lineage>
</organism>
<dbReference type="EMBL" id="MN739373">
    <property type="protein sequence ID" value="QHT01450.1"/>
    <property type="molecule type" value="Genomic_DNA"/>
</dbReference>
<reference evidence="1" key="1">
    <citation type="journal article" date="2020" name="Nature">
        <title>Giant virus diversity and host interactions through global metagenomics.</title>
        <authorList>
            <person name="Schulz F."/>
            <person name="Roux S."/>
            <person name="Paez-Espino D."/>
            <person name="Jungbluth S."/>
            <person name="Walsh D.A."/>
            <person name="Denef V.J."/>
            <person name="McMahon K.D."/>
            <person name="Konstantinidis K.T."/>
            <person name="Eloe-Fadrosh E.A."/>
            <person name="Kyrpides N.C."/>
            <person name="Woyke T."/>
        </authorList>
    </citation>
    <scope>NUCLEOTIDE SEQUENCE</scope>
    <source>
        <strain evidence="1">GVMAG-M-3300020192-26</strain>
    </source>
</reference>
<name>A0A6C0CC90_9ZZZZ</name>
<accession>A0A6C0CC90</accession>
<proteinExistence type="predicted"/>
<evidence type="ECO:0000313" key="1">
    <source>
        <dbReference type="EMBL" id="QHT01450.1"/>
    </source>
</evidence>